<evidence type="ECO:0000259" key="2">
    <source>
        <dbReference type="SMART" id="SM00256"/>
    </source>
</evidence>
<dbReference type="SMART" id="SM00256">
    <property type="entry name" value="FBOX"/>
    <property type="match status" value="1"/>
</dbReference>
<evidence type="ECO:0000313" key="4">
    <source>
        <dbReference type="Proteomes" id="UP001497457"/>
    </source>
</evidence>
<dbReference type="InterPro" id="IPR001810">
    <property type="entry name" value="F-box_dom"/>
</dbReference>
<dbReference type="Gene3D" id="1.20.1280.50">
    <property type="match status" value="1"/>
</dbReference>
<keyword evidence="4" id="KW-1185">Reference proteome</keyword>
<dbReference type="Pfam" id="PF24523">
    <property type="entry name" value="DUF7595"/>
    <property type="match status" value="1"/>
</dbReference>
<evidence type="ECO:0000256" key="1">
    <source>
        <dbReference type="SAM" id="MobiDB-lite"/>
    </source>
</evidence>
<feature type="region of interest" description="Disordered" evidence="1">
    <location>
        <begin position="32"/>
        <end position="51"/>
    </location>
</feature>
<proteinExistence type="predicted"/>
<dbReference type="InterPro" id="IPR056016">
    <property type="entry name" value="DUF7595"/>
</dbReference>
<dbReference type="Proteomes" id="UP001497457">
    <property type="component" value="Chromosome 15b"/>
</dbReference>
<feature type="domain" description="F-box" evidence="2">
    <location>
        <begin position="56"/>
        <end position="97"/>
    </location>
</feature>
<accession>A0ABC8XXL7</accession>
<organism evidence="3 4">
    <name type="scientific">Urochloa decumbens</name>
    <dbReference type="NCBI Taxonomy" id="240449"/>
    <lineage>
        <taxon>Eukaryota</taxon>
        <taxon>Viridiplantae</taxon>
        <taxon>Streptophyta</taxon>
        <taxon>Embryophyta</taxon>
        <taxon>Tracheophyta</taxon>
        <taxon>Spermatophyta</taxon>
        <taxon>Magnoliopsida</taxon>
        <taxon>Liliopsida</taxon>
        <taxon>Poales</taxon>
        <taxon>Poaceae</taxon>
        <taxon>PACMAD clade</taxon>
        <taxon>Panicoideae</taxon>
        <taxon>Panicodae</taxon>
        <taxon>Paniceae</taxon>
        <taxon>Melinidinae</taxon>
        <taxon>Urochloa</taxon>
    </lineage>
</organism>
<reference evidence="3" key="1">
    <citation type="submission" date="2024-10" db="EMBL/GenBank/DDBJ databases">
        <authorList>
            <person name="Ryan C."/>
        </authorList>
    </citation>
    <scope>NUCLEOTIDE SEQUENCE [LARGE SCALE GENOMIC DNA]</scope>
</reference>
<protein>
    <recommendedName>
        <fullName evidence="2">F-box domain-containing protein</fullName>
    </recommendedName>
</protein>
<dbReference type="CDD" id="cd09917">
    <property type="entry name" value="F-box_SF"/>
    <property type="match status" value="1"/>
</dbReference>
<dbReference type="Pfam" id="PF12937">
    <property type="entry name" value="F-box-like"/>
    <property type="match status" value="1"/>
</dbReference>
<dbReference type="PANTHER" id="PTHR36140:SF10">
    <property type="entry name" value="F-BOX DOMAIN-CONTAINING PROTEIN"/>
    <property type="match status" value="1"/>
</dbReference>
<dbReference type="PANTHER" id="PTHR36140">
    <property type="entry name" value="F-BOX DOMAIN-CONTAINING PROTEIN-RELATED"/>
    <property type="match status" value="1"/>
</dbReference>
<name>A0ABC8XXL7_9POAL</name>
<dbReference type="EMBL" id="OZ075125">
    <property type="protein sequence ID" value="CAL4932562.1"/>
    <property type="molecule type" value="Genomic_DNA"/>
</dbReference>
<gene>
    <name evidence="3" type="ORF">URODEC1_LOCUS27713</name>
</gene>
<dbReference type="SUPFAM" id="SSF81383">
    <property type="entry name" value="F-box domain"/>
    <property type="match status" value="1"/>
</dbReference>
<evidence type="ECO:0000313" key="3">
    <source>
        <dbReference type="EMBL" id="CAL4932562.1"/>
    </source>
</evidence>
<feature type="compositionally biased region" description="Basic residues" evidence="1">
    <location>
        <begin position="32"/>
        <end position="41"/>
    </location>
</feature>
<dbReference type="InterPro" id="IPR036047">
    <property type="entry name" value="F-box-like_dom_sf"/>
</dbReference>
<dbReference type="AlphaFoldDB" id="A0ABC8XXL7"/>
<sequence length="471" mass="50831">MLPRRRARLSSRPYFSVAAAEQYPRGWLATRRSRPSKRARRAVTSISQGDDDGTPLSDEILVGIFADLPAFSDLVRCAATCRRWCRLVSGEADFLCRAARRHRTLAPPPLIRSLALGFFHSPRPSAAPRFAATASASRRLGGGLRQQPSLNALVEGLDDGLFDASRVVASRNGLVVVVLRRRKRERAVKLCVCNPMTGEVTILPPLGGKEITSPFACTVLTADDDDDSHVSDPPSSYRLLIVYGRRGFTACRTYASDGGGGGWSPEAKVWDAIGLRTKAMASMATGTGVVVRGVAYWHSTSIVFGVQLGTLRAEHLSMPLSGHDPAGNTLLGVSPDGRLRVVQVVASVCPTTFKSRVAIGVCTRSAPGGKDKWDPQTVIEVVGRVLPAETTWMQLRWMCEKSGVVFFTAGCSGDQSSDVYAMILDKLQVEKVASHQGGGDGGVVPSWEGLHGYEMDQTSYLRSLAMDEDDP</sequence>